<organism evidence="14 15">
    <name type="scientific">Coffea arabica</name>
    <name type="common">Arabian coffee</name>
    <dbReference type="NCBI Taxonomy" id="13443"/>
    <lineage>
        <taxon>Eukaryota</taxon>
        <taxon>Viridiplantae</taxon>
        <taxon>Streptophyta</taxon>
        <taxon>Embryophyta</taxon>
        <taxon>Tracheophyta</taxon>
        <taxon>Spermatophyta</taxon>
        <taxon>Magnoliopsida</taxon>
        <taxon>eudicotyledons</taxon>
        <taxon>Gunneridae</taxon>
        <taxon>Pentapetalae</taxon>
        <taxon>asterids</taxon>
        <taxon>lamiids</taxon>
        <taxon>Gentianales</taxon>
        <taxon>Rubiaceae</taxon>
        <taxon>Ixoroideae</taxon>
        <taxon>Gardenieae complex</taxon>
        <taxon>Bertiereae - Coffeeae clade</taxon>
        <taxon>Coffeeae</taxon>
        <taxon>Coffea</taxon>
    </lineage>
</organism>
<feature type="transmembrane region" description="Helical" evidence="11">
    <location>
        <begin position="950"/>
        <end position="970"/>
    </location>
</feature>
<dbReference type="Gene3D" id="1.20.1560.10">
    <property type="entry name" value="ABC transporter type 1, transmembrane domain"/>
    <property type="match status" value="3"/>
</dbReference>
<dbReference type="GeneID" id="113719599"/>
<dbReference type="Proteomes" id="UP001652660">
    <property type="component" value="Chromosome 11e"/>
</dbReference>
<evidence type="ECO:0000259" key="12">
    <source>
        <dbReference type="PROSITE" id="PS50893"/>
    </source>
</evidence>
<feature type="transmembrane region" description="Helical" evidence="11">
    <location>
        <begin position="724"/>
        <end position="745"/>
    </location>
</feature>
<dbReference type="PANTHER" id="PTHR43394">
    <property type="entry name" value="ATP-DEPENDENT PERMEASE MDL1, MITOCHONDRIAL"/>
    <property type="match status" value="1"/>
</dbReference>
<proteinExistence type="inferred from homology"/>
<dbReference type="InterPro" id="IPR003593">
    <property type="entry name" value="AAA+_ATPase"/>
</dbReference>
<keyword evidence="9 11" id="KW-0472">Membrane</keyword>
<keyword evidence="5" id="KW-0677">Repeat</keyword>
<dbReference type="PROSITE" id="PS50929">
    <property type="entry name" value="ABC_TM1F"/>
    <property type="match status" value="2"/>
</dbReference>
<dbReference type="InterPro" id="IPR017871">
    <property type="entry name" value="ABC_transporter-like_CS"/>
</dbReference>
<comment type="subcellular location">
    <subcellularLocation>
        <location evidence="1">Membrane</location>
        <topology evidence="1">Multi-pass membrane protein</topology>
    </subcellularLocation>
</comment>
<feature type="transmembrane region" description="Helical" evidence="11">
    <location>
        <begin position="115"/>
        <end position="136"/>
    </location>
</feature>
<reference evidence="14" key="1">
    <citation type="journal article" date="2025" name="Foods">
        <title>Unveiling the Microbial Signatures of Arabica Coffee Cherries: Insights into Ripeness Specific Diversity, Functional Traits, and Implications for Quality and Safety.</title>
        <authorList>
            <consortium name="RefSeq"/>
            <person name="Tenea G.N."/>
            <person name="Cifuentes V."/>
            <person name="Reyes P."/>
            <person name="Cevallos-Vallejos M."/>
        </authorList>
    </citation>
    <scope>NUCLEOTIDE SEQUENCE [LARGE SCALE GENOMIC DNA]</scope>
</reference>
<dbReference type="Pfam" id="PF00005">
    <property type="entry name" value="ABC_tran"/>
    <property type="match status" value="2"/>
</dbReference>
<evidence type="ECO:0000256" key="4">
    <source>
        <dbReference type="ARBA" id="ARBA00022692"/>
    </source>
</evidence>
<feature type="domain" description="ABC transmembrane type-1" evidence="13">
    <location>
        <begin position="68"/>
        <end position="355"/>
    </location>
</feature>
<feature type="domain" description="ABC transmembrane type-1" evidence="13">
    <location>
        <begin position="725"/>
        <end position="1011"/>
    </location>
</feature>
<protein>
    <submittedName>
        <fullName evidence="15">ABC transporter B family member 11</fullName>
    </submittedName>
</protein>
<dbReference type="GO" id="GO:0090374">
    <property type="term" value="P:oligopeptide export from mitochondrion"/>
    <property type="evidence" value="ECO:0007669"/>
    <property type="project" value="TreeGrafter"/>
</dbReference>
<dbReference type="InterPro" id="IPR011527">
    <property type="entry name" value="ABC1_TM_dom"/>
</dbReference>
<dbReference type="SMART" id="SM00382">
    <property type="entry name" value="AAA"/>
    <property type="match status" value="2"/>
</dbReference>
<keyword evidence="6" id="KW-0547">Nucleotide-binding</keyword>
<evidence type="ECO:0000256" key="7">
    <source>
        <dbReference type="ARBA" id="ARBA00022840"/>
    </source>
</evidence>
<feature type="domain" description="ABC transporter" evidence="12">
    <location>
        <begin position="1046"/>
        <end position="1283"/>
    </location>
</feature>
<keyword evidence="14" id="KW-1185">Reference proteome</keyword>
<dbReference type="RefSeq" id="XP_027100638.2">
    <property type="nucleotide sequence ID" value="XM_027244837.2"/>
</dbReference>
<dbReference type="GO" id="GO:0005524">
    <property type="term" value="F:ATP binding"/>
    <property type="evidence" value="ECO:0007669"/>
    <property type="project" value="UniProtKB-KW"/>
</dbReference>
<evidence type="ECO:0000259" key="13">
    <source>
        <dbReference type="PROSITE" id="PS50929"/>
    </source>
</evidence>
<evidence type="ECO:0000256" key="10">
    <source>
        <dbReference type="ARBA" id="ARBA00023180"/>
    </source>
</evidence>
<keyword evidence="4 11" id="KW-0812">Transmembrane</keyword>
<dbReference type="GO" id="GO:0016887">
    <property type="term" value="F:ATP hydrolysis activity"/>
    <property type="evidence" value="ECO:0007669"/>
    <property type="project" value="InterPro"/>
</dbReference>
<evidence type="ECO:0000256" key="5">
    <source>
        <dbReference type="ARBA" id="ARBA00022737"/>
    </source>
</evidence>
<name>A0A6P6VCF6_COFAR</name>
<keyword evidence="3" id="KW-0813">Transport</keyword>
<dbReference type="SUPFAM" id="SSF90123">
    <property type="entry name" value="ABC transporter transmembrane region"/>
    <property type="match status" value="2"/>
</dbReference>
<sequence>MENKHCNQLMTEEICLDGSTVNDQNTSLKASGNQENPDNGRKEKEMADKVPFYKLFSFADPADYVLMVVGTIAAAGAGICLFLTTGTLGEMLNSFGETLDRKQVVHEVSKVSSKYVYLALGFGAASFSQVACWTVTGQRQAARIRSLYLQSLLTQDIAFFDKDPSTGEIIERISVDTITIQDAIGEKVGRFIQLSASVVGGFASAFNKGWLLSLVLLSSIPPLILTSSVTIIQPAKQASRGQAAYSVAATVVEQTLSSIRTVASFTGEKQAIAKYGKSLNKAYNSGVQEGLAAGFGFGLFMFFYYCIYALAIWFGSKMIAEKQYSGGDVLNVTLSVLTGSFFVGQASPCLSAFASGQSVGFKIYQIMKRKPDISPSNSDGLKLDNMTGTIELKDIYFSYPARLHEQIFSGFSLFIPSGTTTALVGQSGQEKSTVLSLIERFYDPQAGEVLIDDINIKEFQLKWIRSKIGLVSQEPVLFALSIRDNIAYGKDNASPEEIQAAAEHANAAKFIDKLPQGLDTMVGSHGIQMSGGQKQRIAIARAILKDPRILLLDEATSAPDAESERTLQEALDGVMVNRTTVIVAHRLSTVKNADEIAVIDQGKIVEKGSHTELLQDPEGAYSQLIRQQQLNKGPDDGIVDNHDKSEIKVDSGRHLNQRISYLESTSQCSSVVGSSSRHSFSISIDMPETEVGESKKSVSMPSKMEQQVPLYRLAYLNKPEIPELLLGSLAAVITGSMLPILGVILSRGIKTFYDPAHELHKNSRFWALMLVVLGVASLLATPLKAYYFAVAGCKLIKRIRLKCFEKIVYMDISWFDREENSSGRIGSQLSIDATSVGSLVGESLSMLVQNSATGFAGLLIGFAASWRLSLIVISMLPLIGFNGYMYSKALSGYSANAKKLYEEATQVAIDAVRSIRTVASLSAEDKVISLYEKKCNGPATTGIKRGLYGAVGYGLSMFLLYSIYATIFYAGAQFVEAGKITFSDVFQVFYGLTMAAIAISQSSKLSPDSSKARSGAASIFALLDLNSPIDSSKTSGITLDNVKGEILFQHVSFKYPNRPDVQILKDLCLAIESCQTLALVGDSGSGKSTVISLLQRFYDPDSGEITLDGMELRTLNLKWLRQQMGLVSQEPVLFNGTIRANIAYGKEGSAAEAEIISAAEKANAHNFVSSLQQGYDTIIGERGKQLSGGQKQRVAIARAIIKSPKILLLDEATSSLDAESENVAQDALVQAMEGKTTIVVTHRLSTIKGADLIAVVKNGVIQEKGNHESLISIADGIYASLVEQYACAPST</sequence>
<feature type="transmembrane region" description="Helical" evidence="11">
    <location>
        <begin position="64"/>
        <end position="84"/>
    </location>
</feature>
<feature type="transmembrane region" description="Helical" evidence="11">
    <location>
        <begin position="210"/>
        <end position="232"/>
    </location>
</feature>
<evidence type="ECO:0000256" key="1">
    <source>
        <dbReference type="ARBA" id="ARBA00004141"/>
    </source>
</evidence>
<evidence type="ECO:0000256" key="9">
    <source>
        <dbReference type="ARBA" id="ARBA00023136"/>
    </source>
</evidence>
<dbReference type="PANTHER" id="PTHR43394:SF16">
    <property type="entry name" value="ABC TRANSPORTER B FAMILY MEMBER 4-LIKE ISOFORM X1"/>
    <property type="match status" value="1"/>
</dbReference>
<evidence type="ECO:0000256" key="8">
    <source>
        <dbReference type="ARBA" id="ARBA00022989"/>
    </source>
</evidence>
<dbReference type="AlphaFoldDB" id="A0A6P6VCF6"/>
<evidence type="ECO:0000313" key="15">
    <source>
        <dbReference type="RefSeq" id="XP_027100638.2"/>
    </source>
</evidence>
<dbReference type="SUPFAM" id="SSF52540">
    <property type="entry name" value="P-loop containing nucleoside triphosphate hydrolases"/>
    <property type="match status" value="2"/>
</dbReference>
<comment type="similarity">
    <text evidence="2">Belongs to the ABC transporter superfamily. ABCB family. Multidrug resistance exporter (TC 3.A.1.201) subfamily.</text>
</comment>
<dbReference type="GO" id="GO:0010328">
    <property type="term" value="F:auxin influx transmembrane transporter activity"/>
    <property type="evidence" value="ECO:0007669"/>
    <property type="project" value="UniProtKB-ARBA"/>
</dbReference>
<dbReference type="InterPro" id="IPR027417">
    <property type="entry name" value="P-loop_NTPase"/>
</dbReference>
<dbReference type="GO" id="GO:0010329">
    <property type="term" value="F:auxin efflux transmembrane transporter activity"/>
    <property type="evidence" value="ECO:0007669"/>
    <property type="project" value="UniProtKB-ARBA"/>
</dbReference>
<dbReference type="Gene3D" id="3.40.50.300">
    <property type="entry name" value="P-loop containing nucleotide triphosphate hydrolases"/>
    <property type="match status" value="2"/>
</dbReference>
<evidence type="ECO:0000256" key="6">
    <source>
        <dbReference type="ARBA" id="ARBA00022741"/>
    </source>
</evidence>
<evidence type="ECO:0000256" key="2">
    <source>
        <dbReference type="ARBA" id="ARBA00007577"/>
    </source>
</evidence>
<dbReference type="GO" id="GO:0005886">
    <property type="term" value="C:plasma membrane"/>
    <property type="evidence" value="ECO:0007669"/>
    <property type="project" value="UniProtKB-SubCell"/>
</dbReference>
<dbReference type="GO" id="GO:0005743">
    <property type="term" value="C:mitochondrial inner membrane"/>
    <property type="evidence" value="ECO:0007669"/>
    <property type="project" value="TreeGrafter"/>
</dbReference>
<keyword evidence="8 11" id="KW-1133">Transmembrane helix</keyword>
<keyword evidence="7" id="KW-0067">ATP-binding</keyword>
<keyword evidence="10" id="KW-0325">Glycoprotein</keyword>
<feature type="transmembrane region" description="Helical" evidence="11">
    <location>
        <begin position="765"/>
        <end position="790"/>
    </location>
</feature>
<evidence type="ECO:0000256" key="3">
    <source>
        <dbReference type="ARBA" id="ARBA00022448"/>
    </source>
</evidence>
<dbReference type="PROSITE" id="PS00211">
    <property type="entry name" value="ABC_TRANSPORTER_1"/>
    <property type="match status" value="2"/>
</dbReference>
<dbReference type="CDD" id="cd03249">
    <property type="entry name" value="ABC_MTABC3_MDL1_MDL2"/>
    <property type="match status" value="2"/>
</dbReference>
<gene>
    <name evidence="15" type="primary">LOC113719599</name>
</gene>
<dbReference type="InterPro" id="IPR003439">
    <property type="entry name" value="ABC_transporter-like_ATP-bd"/>
</dbReference>
<evidence type="ECO:0000313" key="14">
    <source>
        <dbReference type="Proteomes" id="UP001652660"/>
    </source>
</evidence>
<feature type="transmembrane region" description="Helical" evidence="11">
    <location>
        <begin position="291"/>
        <end position="314"/>
    </location>
</feature>
<dbReference type="OrthoDB" id="6500128at2759"/>
<evidence type="ECO:0000256" key="11">
    <source>
        <dbReference type="SAM" id="Phobius"/>
    </source>
</evidence>
<dbReference type="InterPro" id="IPR036640">
    <property type="entry name" value="ABC1_TM_sf"/>
</dbReference>
<dbReference type="PROSITE" id="PS50893">
    <property type="entry name" value="ABC_TRANSPORTER_2"/>
    <property type="match status" value="2"/>
</dbReference>
<dbReference type="Pfam" id="PF00664">
    <property type="entry name" value="ABC_membrane"/>
    <property type="match status" value="2"/>
</dbReference>
<dbReference type="CDD" id="cd18578">
    <property type="entry name" value="ABC_6TM_Pgp_ABCB1_D2_like"/>
    <property type="match status" value="1"/>
</dbReference>
<accession>A0A6P6VCF6</accession>
<dbReference type="InterPro" id="IPR039421">
    <property type="entry name" value="Type_1_exporter"/>
</dbReference>
<feature type="domain" description="ABC transporter" evidence="12">
    <location>
        <begin position="390"/>
        <end position="626"/>
    </location>
</feature>
<dbReference type="GO" id="GO:0015421">
    <property type="term" value="F:ABC-type oligopeptide transporter activity"/>
    <property type="evidence" value="ECO:0007669"/>
    <property type="project" value="TreeGrafter"/>
</dbReference>
<reference evidence="15" key="2">
    <citation type="submission" date="2025-08" db="UniProtKB">
        <authorList>
            <consortium name="RefSeq"/>
        </authorList>
    </citation>
    <scope>IDENTIFICATION</scope>
    <source>
        <tissue evidence="15">Leaves</tissue>
    </source>
</reference>
<dbReference type="CDD" id="cd18577">
    <property type="entry name" value="ABC_6TM_Pgp_ABCB1_D1_like"/>
    <property type="match status" value="1"/>
</dbReference>